<dbReference type="GeneID" id="85484142"/>
<sequence>MVEVRYFAGAADAAGISAETLDATPDITVGELKALLSARHGARLAPVLDVAVFLVGDEMIRDDARTVGPRVDVLPPFAGG</sequence>
<protein>
    <submittedName>
        <fullName evidence="1">Molybdopterin converting factor, small subunit</fullName>
    </submittedName>
</protein>
<dbReference type="RefSeq" id="WP_068361153.1">
    <property type="nucleotide sequence ID" value="NZ_CP135915.1"/>
</dbReference>
<dbReference type="SUPFAM" id="SSF54285">
    <property type="entry name" value="MoaD/ThiS"/>
    <property type="match status" value="1"/>
</dbReference>
<dbReference type="InterPro" id="IPR016155">
    <property type="entry name" value="Mopterin_synth/thiamin_S_b"/>
</dbReference>
<dbReference type="Pfam" id="PF02597">
    <property type="entry name" value="ThiS"/>
    <property type="match status" value="1"/>
</dbReference>
<proteinExistence type="predicted"/>
<accession>A0A1I0SH81</accession>
<dbReference type="Proteomes" id="UP000182054">
    <property type="component" value="Unassembled WGS sequence"/>
</dbReference>
<dbReference type="Gene3D" id="3.10.20.30">
    <property type="match status" value="1"/>
</dbReference>
<reference evidence="1 2" key="1">
    <citation type="submission" date="2016-10" db="EMBL/GenBank/DDBJ databases">
        <authorList>
            <person name="de Groot N.N."/>
        </authorList>
    </citation>
    <scope>NUCLEOTIDE SEQUENCE [LARGE SCALE GENOMIC DNA]</scope>
    <source>
        <strain evidence="1 2">DSM 44908</strain>
    </source>
</reference>
<dbReference type="EMBL" id="FOJN01000001">
    <property type="protein sequence ID" value="SFA38106.1"/>
    <property type="molecule type" value="Genomic_DNA"/>
</dbReference>
<dbReference type="InterPro" id="IPR012675">
    <property type="entry name" value="Beta-grasp_dom_sf"/>
</dbReference>
<dbReference type="OrthoDB" id="3255135at2"/>
<name>A0A1I0SH81_9NOCA</name>
<evidence type="ECO:0000313" key="1">
    <source>
        <dbReference type="EMBL" id="SFA38106.1"/>
    </source>
</evidence>
<evidence type="ECO:0000313" key="2">
    <source>
        <dbReference type="Proteomes" id="UP000182054"/>
    </source>
</evidence>
<dbReference type="CDD" id="cd00754">
    <property type="entry name" value="Ubl_MoaD"/>
    <property type="match status" value="1"/>
</dbReference>
<gene>
    <name evidence="1" type="ORF">SAMN05444374_10169</name>
</gene>
<dbReference type="InterPro" id="IPR003749">
    <property type="entry name" value="ThiS/MoaD-like"/>
</dbReference>
<dbReference type="AlphaFoldDB" id="A0A1I0SH81"/>
<organism evidence="1 2">
    <name type="scientific">Rhodococcoides kroppenstedtii</name>
    <dbReference type="NCBI Taxonomy" id="293050"/>
    <lineage>
        <taxon>Bacteria</taxon>
        <taxon>Bacillati</taxon>
        <taxon>Actinomycetota</taxon>
        <taxon>Actinomycetes</taxon>
        <taxon>Mycobacteriales</taxon>
        <taxon>Nocardiaceae</taxon>
        <taxon>Rhodococcoides</taxon>
    </lineage>
</organism>